<protein>
    <submittedName>
        <fullName evidence="1">Uncharacterized protein</fullName>
    </submittedName>
</protein>
<organism evidence="1 2">
    <name type="scientific">Actinokineospora bangkokensis</name>
    <dbReference type="NCBI Taxonomy" id="1193682"/>
    <lineage>
        <taxon>Bacteria</taxon>
        <taxon>Bacillati</taxon>
        <taxon>Actinomycetota</taxon>
        <taxon>Actinomycetes</taxon>
        <taxon>Pseudonocardiales</taxon>
        <taxon>Pseudonocardiaceae</taxon>
        <taxon>Actinokineospora</taxon>
    </lineage>
</organism>
<evidence type="ECO:0000313" key="2">
    <source>
        <dbReference type="Proteomes" id="UP000186040"/>
    </source>
</evidence>
<reference evidence="1 2" key="1">
    <citation type="submission" date="2016-10" db="EMBL/GenBank/DDBJ databases">
        <title>The Draft Genome Sequence of Actinokineospora bangkokensis 44EHWT reveals the biosynthetic pathway of antifungal compounds Thailandins with unusual extender unit butylmalonyl-CoA.</title>
        <authorList>
            <person name="Greule A."/>
            <person name="Intra B."/>
            <person name="Flemming S."/>
            <person name="Rommel M.G."/>
            <person name="Panbangred W."/>
            <person name="Bechthold A."/>
        </authorList>
    </citation>
    <scope>NUCLEOTIDE SEQUENCE [LARGE SCALE GENOMIC DNA]</scope>
    <source>
        <strain evidence="1 2">44EHW</strain>
    </source>
</reference>
<name>A0A1Q9LRL9_9PSEU</name>
<accession>A0A1Q9LRL9</accession>
<dbReference type="STRING" id="1193682.BJP25_13130"/>
<dbReference type="AlphaFoldDB" id="A0A1Q9LRL9"/>
<sequence length="79" mass="8434">MDSRLFAVERYDRADGSPEPVTALATEGTRLVSAVRLVADDVVLALVEGPDEPTVAAAAARAGWRVDRLTPAEWLEVTA</sequence>
<proteinExistence type="predicted"/>
<dbReference type="Proteomes" id="UP000186040">
    <property type="component" value="Unassembled WGS sequence"/>
</dbReference>
<dbReference type="OrthoDB" id="3387314at2"/>
<gene>
    <name evidence="1" type="ORF">BJP25_13130</name>
</gene>
<evidence type="ECO:0000313" key="1">
    <source>
        <dbReference type="EMBL" id="OLR94658.1"/>
    </source>
</evidence>
<keyword evidence="2" id="KW-1185">Reference proteome</keyword>
<dbReference type="EMBL" id="MKQR01000007">
    <property type="protein sequence ID" value="OLR94658.1"/>
    <property type="molecule type" value="Genomic_DNA"/>
</dbReference>
<comment type="caution">
    <text evidence="1">The sequence shown here is derived from an EMBL/GenBank/DDBJ whole genome shotgun (WGS) entry which is preliminary data.</text>
</comment>
<dbReference type="RefSeq" id="WP_075974038.1">
    <property type="nucleotide sequence ID" value="NZ_MKQR01000007.1"/>
</dbReference>